<dbReference type="SMART" id="SM00355">
    <property type="entry name" value="ZnF_C2H2"/>
    <property type="match status" value="4"/>
</dbReference>
<dbReference type="InterPro" id="IPR003655">
    <property type="entry name" value="aKRAB"/>
</dbReference>
<dbReference type="GO" id="GO:0000981">
    <property type="term" value="F:DNA-binding transcription factor activity, RNA polymerase II-specific"/>
    <property type="evidence" value="ECO:0007669"/>
    <property type="project" value="TreeGrafter"/>
</dbReference>
<feature type="domain" description="C2H2-type" evidence="6">
    <location>
        <begin position="541"/>
        <end position="569"/>
    </location>
</feature>
<comment type="caution">
    <text evidence="8">The sequence shown here is derived from an EMBL/GenBank/DDBJ whole genome shotgun (WGS) entry which is preliminary data.</text>
</comment>
<evidence type="ECO:0000313" key="9">
    <source>
        <dbReference type="Proteomes" id="UP000747542"/>
    </source>
</evidence>
<gene>
    <name evidence="8" type="primary">Znf674-L</name>
    <name evidence="8" type="ORF">Hamer_G010693</name>
</gene>
<proteinExistence type="predicted"/>
<feature type="domain" description="C2H2-type" evidence="6">
    <location>
        <begin position="282"/>
        <end position="309"/>
    </location>
</feature>
<dbReference type="Gene3D" id="3.30.160.60">
    <property type="entry name" value="Classic Zinc Finger"/>
    <property type="match status" value="3"/>
</dbReference>
<dbReference type="GO" id="GO:0000978">
    <property type="term" value="F:RNA polymerase II cis-regulatory region sequence-specific DNA binding"/>
    <property type="evidence" value="ECO:0007669"/>
    <property type="project" value="TreeGrafter"/>
</dbReference>
<dbReference type="PANTHER" id="PTHR23235">
    <property type="entry name" value="KRUEPPEL-LIKE TRANSCRIPTION FACTOR"/>
    <property type="match status" value="1"/>
</dbReference>
<dbReference type="Pfam" id="PF00096">
    <property type="entry name" value="zf-C2H2"/>
    <property type="match status" value="1"/>
</dbReference>
<feature type="domain" description="KRAB-related" evidence="7">
    <location>
        <begin position="1"/>
        <end position="63"/>
    </location>
</feature>
<dbReference type="PANTHER" id="PTHR23235:SF120">
    <property type="entry name" value="KRUPPEL-LIKE FACTOR 15"/>
    <property type="match status" value="1"/>
</dbReference>
<feature type="compositionally biased region" description="Polar residues" evidence="5">
    <location>
        <begin position="71"/>
        <end position="86"/>
    </location>
</feature>
<feature type="domain" description="C2H2-type" evidence="6">
    <location>
        <begin position="513"/>
        <end position="540"/>
    </location>
</feature>
<protein>
    <submittedName>
        <fullName evidence="8">Zinc finger protein 674-like</fullName>
    </submittedName>
</protein>
<evidence type="ECO:0000313" key="8">
    <source>
        <dbReference type="EMBL" id="KAG7153381.1"/>
    </source>
</evidence>
<keyword evidence="1" id="KW-0479">Metal-binding</keyword>
<evidence type="ECO:0000259" key="6">
    <source>
        <dbReference type="PROSITE" id="PS50157"/>
    </source>
</evidence>
<evidence type="ECO:0000256" key="5">
    <source>
        <dbReference type="SAM" id="MobiDB-lite"/>
    </source>
</evidence>
<feature type="region of interest" description="Disordered" evidence="5">
    <location>
        <begin position="402"/>
        <end position="421"/>
    </location>
</feature>
<dbReference type="InterPro" id="IPR013087">
    <property type="entry name" value="Znf_C2H2_type"/>
</dbReference>
<dbReference type="AlphaFoldDB" id="A0A8J5MI84"/>
<evidence type="ECO:0000256" key="1">
    <source>
        <dbReference type="ARBA" id="ARBA00022723"/>
    </source>
</evidence>
<sequence>DHPHNKMVKRFFKNNEWESMASIEQTRYHNIYKNYEMMIQLGMDAKPPAFVLRYRERQRQLLSDEKKHLQAASSSQDYTREASTSPDHIREASTSPDHTREASTSLDHTREEKPSPQILDGVEPREEGVTVTSFLSPRERTFKELYGCETENQEGMVEGSSFECDVDINDFDVRYTEDEMDTEENCAKRKLFFKDVKTEKSQSELNSLVKFTKSSFQDFADRGTVFQDYEMAGNQMMLDFAENSTKIMSKCLAISELSFNDSENGNSQNGLNSIEMSNKATFKCYECGHQFLQKSKIVSHLKTHTQEEHFECDECGQIFLESRLLKEHLFIMQELRSIRFINSQNMYFHCQTHTLEHNQKEPEDNVMVGRNPSSCLEYNGMTCNQTSQLMQVSRQPIRDMTSCHHPHQECHDTESEPTDHIDVGRLDDTQAGDVFMQSNHCEMEERTQTVGSPEENGCCIEQKKVKPAESVCDNSPYVIFKPFPMQKMMTNFGSQEYDHQSQVSSNLRQYHKIECKECNSQISGASNFRGHMLLHTGDRPFECKLCKAKFVRKDNLGRHMIRTHSTRQKTH</sequence>
<keyword evidence="2 4" id="KW-0863">Zinc-finger</keyword>
<dbReference type="EMBL" id="JAHLQT010047199">
    <property type="protein sequence ID" value="KAG7153381.1"/>
    <property type="molecule type" value="Genomic_DNA"/>
</dbReference>
<dbReference type="InterPro" id="IPR036236">
    <property type="entry name" value="Znf_C2H2_sf"/>
</dbReference>
<feature type="non-terminal residue" evidence="8">
    <location>
        <position position="1"/>
    </location>
</feature>
<feature type="region of interest" description="Disordered" evidence="5">
    <location>
        <begin position="64"/>
        <end position="130"/>
    </location>
</feature>
<dbReference type="SUPFAM" id="SSF57667">
    <property type="entry name" value="beta-beta-alpha zinc fingers"/>
    <property type="match status" value="2"/>
</dbReference>
<evidence type="ECO:0000256" key="4">
    <source>
        <dbReference type="PROSITE-ProRule" id="PRU00042"/>
    </source>
</evidence>
<evidence type="ECO:0000259" key="7">
    <source>
        <dbReference type="PROSITE" id="PS50806"/>
    </source>
</evidence>
<dbReference type="Proteomes" id="UP000747542">
    <property type="component" value="Unassembled WGS sequence"/>
</dbReference>
<organism evidence="8 9">
    <name type="scientific">Homarus americanus</name>
    <name type="common">American lobster</name>
    <dbReference type="NCBI Taxonomy" id="6706"/>
    <lineage>
        <taxon>Eukaryota</taxon>
        <taxon>Metazoa</taxon>
        <taxon>Ecdysozoa</taxon>
        <taxon>Arthropoda</taxon>
        <taxon>Crustacea</taxon>
        <taxon>Multicrustacea</taxon>
        <taxon>Malacostraca</taxon>
        <taxon>Eumalacostraca</taxon>
        <taxon>Eucarida</taxon>
        <taxon>Decapoda</taxon>
        <taxon>Pleocyemata</taxon>
        <taxon>Astacidea</taxon>
        <taxon>Nephropoidea</taxon>
        <taxon>Nephropidae</taxon>
        <taxon>Homarus</taxon>
    </lineage>
</organism>
<keyword evidence="3" id="KW-0862">Zinc</keyword>
<evidence type="ECO:0000256" key="2">
    <source>
        <dbReference type="ARBA" id="ARBA00022771"/>
    </source>
</evidence>
<dbReference type="PROSITE" id="PS50806">
    <property type="entry name" value="KRAB_RELATED"/>
    <property type="match status" value="1"/>
</dbReference>
<feature type="domain" description="C2H2-type" evidence="6">
    <location>
        <begin position="310"/>
        <end position="337"/>
    </location>
</feature>
<name>A0A8J5MI84_HOMAM</name>
<reference evidence="8" key="1">
    <citation type="journal article" date="2021" name="Sci. Adv.">
        <title>The American lobster genome reveals insights on longevity, neural, and immune adaptations.</title>
        <authorList>
            <person name="Polinski J.M."/>
            <person name="Zimin A.V."/>
            <person name="Clark K.F."/>
            <person name="Kohn A.B."/>
            <person name="Sadowski N."/>
            <person name="Timp W."/>
            <person name="Ptitsyn A."/>
            <person name="Khanna P."/>
            <person name="Romanova D.Y."/>
            <person name="Williams P."/>
            <person name="Greenwood S.J."/>
            <person name="Moroz L.L."/>
            <person name="Walt D.R."/>
            <person name="Bodnar A.G."/>
        </authorList>
    </citation>
    <scope>NUCLEOTIDE SEQUENCE</scope>
    <source>
        <strain evidence="8">GMGI-L3</strain>
    </source>
</reference>
<feature type="non-terminal residue" evidence="8">
    <location>
        <position position="571"/>
    </location>
</feature>
<keyword evidence="9" id="KW-1185">Reference proteome</keyword>
<accession>A0A8J5MI84</accession>
<feature type="compositionally biased region" description="Basic and acidic residues" evidence="5">
    <location>
        <begin position="87"/>
        <end position="114"/>
    </location>
</feature>
<dbReference type="GO" id="GO:0008270">
    <property type="term" value="F:zinc ion binding"/>
    <property type="evidence" value="ECO:0007669"/>
    <property type="project" value="UniProtKB-KW"/>
</dbReference>
<dbReference type="PROSITE" id="PS50157">
    <property type="entry name" value="ZINC_FINGER_C2H2_2"/>
    <property type="match status" value="4"/>
</dbReference>
<feature type="compositionally biased region" description="Basic and acidic residues" evidence="5">
    <location>
        <begin position="406"/>
        <end position="421"/>
    </location>
</feature>
<dbReference type="PROSITE" id="PS00028">
    <property type="entry name" value="ZINC_FINGER_C2H2_1"/>
    <property type="match status" value="3"/>
</dbReference>
<evidence type="ECO:0000256" key="3">
    <source>
        <dbReference type="ARBA" id="ARBA00022833"/>
    </source>
</evidence>